<evidence type="ECO:0000256" key="5">
    <source>
        <dbReference type="SAM" id="MobiDB-lite"/>
    </source>
</evidence>
<feature type="domain" description="HYR" evidence="7">
    <location>
        <begin position="449"/>
        <end position="534"/>
    </location>
</feature>
<dbReference type="FunFam" id="2.60.120.290:FF:000005">
    <property type="entry name" value="Procollagen C-endopeptidase enhancer 1"/>
    <property type="match status" value="2"/>
</dbReference>
<keyword evidence="8" id="KW-0449">Lipoprotein</keyword>
<dbReference type="STRING" id="307972.A0A2G8LIK6"/>
<evidence type="ECO:0000256" key="1">
    <source>
        <dbReference type="ARBA" id="ARBA00022737"/>
    </source>
</evidence>
<evidence type="ECO:0000256" key="2">
    <source>
        <dbReference type="ARBA" id="ARBA00023157"/>
    </source>
</evidence>
<evidence type="ECO:0000259" key="6">
    <source>
        <dbReference type="PROSITE" id="PS01180"/>
    </source>
</evidence>
<feature type="region of interest" description="Disordered" evidence="5">
    <location>
        <begin position="776"/>
        <end position="798"/>
    </location>
</feature>
<gene>
    <name evidence="8" type="ORF">BSL78_03050</name>
</gene>
<proteinExistence type="predicted"/>
<dbReference type="SMART" id="SM00042">
    <property type="entry name" value="CUB"/>
    <property type="match status" value="2"/>
</dbReference>
<keyword evidence="1" id="KW-0677">Repeat</keyword>
<dbReference type="PROSITE" id="PS50825">
    <property type="entry name" value="HYR"/>
    <property type="match status" value="1"/>
</dbReference>
<dbReference type="OrthoDB" id="6369184at2759"/>
<dbReference type="Gene3D" id="2.120.10.30">
    <property type="entry name" value="TolB, C-terminal domain"/>
    <property type="match status" value="2"/>
</dbReference>
<dbReference type="SUPFAM" id="SSF63825">
    <property type="entry name" value="YWTD domain"/>
    <property type="match status" value="2"/>
</dbReference>
<dbReference type="InterPro" id="IPR003410">
    <property type="entry name" value="HYR_dom"/>
</dbReference>
<reference evidence="8 9" key="1">
    <citation type="journal article" date="2017" name="PLoS Biol.">
        <title>The sea cucumber genome provides insights into morphological evolution and visceral regeneration.</title>
        <authorList>
            <person name="Zhang X."/>
            <person name="Sun L."/>
            <person name="Yuan J."/>
            <person name="Sun Y."/>
            <person name="Gao Y."/>
            <person name="Zhang L."/>
            <person name="Li S."/>
            <person name="Dai H."/>
            <person name="Hamel J.F."/>
            <person name="Liu C."/>
            <person name="Yu Y."/>
            <person name="Liu S."/>
            <person name="Lin W."/>
            <person name="Guo K."/>
            <person name="Jin S."/>
            <person name="Xu P."/>
            <person name="Storey K.B."/>
            <person name="Huan P."/>
            <person name="Zhang T."/>
            <person name="Zhou Y."/>
            <person name="Zhang J."/>
            <person name="Lin C."/>
            <person name="Li X."/>
            <person name="Xing L."/>
            <person name="Huo D."/>
            <person name="Sun M."/>
            <person name="Wang L."/>
            <person name="Mercier A."/>
            <person name="Li F."/>
            <person name="Yang H."/>
            <person name="Xiang J."/>
        </authorList>
    </citation>
    <scope>NUCLEOTIDE SEQUENCE [LARGE SCALE GENOMIC DNA]</scope>
    <source>
        <strain evidence="8">Shaxun</strain>
        <tissue evidence="8">Muscle</tissue>
    </source>
</reference>
<dbReference type="InterPro" id="IPR011042">
    <property type="entry name" value="6-blade_b-propeller_TolB-like"/>
</dbReference>
<comment type="caution">
    <text evidence="3">Lacks conserved residue(s) required for the propagation of feature annotation.</text>
</comment>
<protein>
    <submittedName>
        <fullName evidence="8">Putative low-density lipoprotein receptor-related protein 6</fullName>
    </submittedName>
</protein>
<keyword evidence="2" id="KW-1015">Disulfide bond</keyword>
<keyword evidence="8" id="KW-0675">Receptor</keyword>
<evidence type="ECO:0000256" key="4">
    <source>
        <dbReference type="PROSITE-ProRule" id="PRU00461"/>
    </source>
</evidence>
<dbReference type="SMART" id="SM00135">
    <property type="entry name" value="LY"/>
    <property type="match status" value="5"/>
</dbReference>
<name>A0A2G8LIK6_STIJA</name>
<dbReference type="EMBL" id="MRZV01000067">
    <property type="protein sequence ID" value="PIK60052.1"/>
    <property type="molecule type" value="Genomic_DNA"/>
</dbReference>
<keyword evidence="9" id="KW-1185">Reference proteome</keyword>
<feature type="repeat" description="LDL-receptor class B" evidence="4">
    <location>
        <begin position="246"/>
        <end position="290"/>
    </location>
</feature>
<dbReference type="Gene3D" id="2.60.120.290">
    <property type="entry name" value="Spermadhesin, CUB domain"/>
    <property type="match status" value="2"/>
</dbReference>
<feature type="repeat" description="LDL-receptor class B" evidence="4">
    <location>
        <begin position="753"/>
        <end position="797"/>
    </location>
</feature>
<dbReference type="InterPro" id="IPR035914">
    <property type="entry name" value="Sperma_CUB_dom_sf"/>
</dbReference>
<dbReference type="CDD" id="cd00041">
    <property type="entry name" value="CUB"/>
    <property type="match status" value="2"/>
</dbReference>
<dbReference type="InterPro" id="IPR000033">
    <property type="entry name" value="LDLR_classB_rpt"/>
</dbReference>
<feature type="domain" description="CUB" evidence="6">
    <location>
        <begin position="36"/>
        <end position="154"/>
    </location>
</feature>
<organism evidence="8 9">
    <name type="scientific">Stichopus japonicus</name>
    <name type="common">Sea cucumber</name>
    <dbReference type="NCBI Taxonomy" id="307972"/>
    <lineage>
        <taxon>Eukaryota</taxon>
        <taxon>Metazoa</taxon>
        <taxon>Echinodermata</taxon>
        <taxon>Eleutherozoa</taxon>
        <taxon>Echinozoa</taxon>
        <taxon>Holothuroidea</taxon>
        <taxon>Aspidochirotacea</taxon>
        <taxon>Aspidochirotida</taxon>
        <taxon>Stichopodidae</taxon>
        <taxon>Apostichopus</taxon>
    </lineage>
</organism>
<evidence type="ECO:0000313" key="8">
    <source>
        <dbReference type="EMBL" id="PIK60052.1"/>
    </source>
</evidence>
<sequence>MLLSLIVYLSPNEIETGTVRLEASCYDFKIKVNKRCNVTLSNSTGTFTSPEYPNAYPSNLNCTWRLQAAEGKVIELTFDDVQLEADTDGQCYDSITIADPTPGSEFLPATFCNDGPGWPSHPIRFLSTTNQLTIHMKTNNIYAASGFSARYSQVQLRTEYIFAVETDIASFIRFDRFSKKGSPLIPLPGSTFPFALTFDPISAYFYYTDIQEKFIARINIKVDIHDILVDDHIGTPSGIAVAYTTGLMYWADSSRNEVSVSRLDGTSRKYISPPDSGCETPRAVALSLDHRSVFWNCRQSIQGSNADGSGLVILVDGLNDVKTLQIDPYDNVLYWINALGDTADLERINLNGTDRQTVYSHPLFADFHGFTMDRFALFWSHAKNAALYYIARGGNTFNSISIGVEDPLALEGLYYYRSDQEISAQHQCAIDNGQCSELCFPEGVSFVCVGVKPSILSCPSDVQMYTQGPQQISWQEPTALSRIYGVQTQVALPFRNRTHIPGSTFNMGHTTVVYIFEDDVGNEAKCSFNIDLSPITTTNEGCDVTLSNSTGTFTSPEYPNLYPRNLNCTWHLQAAEGKVIELTFDDVQLEADTDGQCYDTITISDPTPGSDFHPATFCGDGPGWPRYPIRFHSTTNQLTIHMKTDVTDEATGFSARYSQVNPRTEYIAAVGTDIASIIRFDRFSTTRLPHLPLPRSTRPSALTFDPISAYFYYTDIQEKIIARMNIEGDTRDILVDDHIGSGSVRHSSRVYNGLMYWADSSRNEVSVSRLDGTSRKYISPPDSGCETPRAVTLSLDHR</sequence>
<dbReference type="PANTHER" id="PTHR24251">
    <property type="entry name" value="OVOCHYMASE-RELATED"/>
    <property type="match status" value="1"/>
</dbReference>
<accession>A0A2G8LIK6</accession>
<dbReference type="InterPro" id="IPR000859">
    <property type="entry name" value="CUB_dom"/>
</dbReference>
<evidence type="ECO:0000256" key="3">
    <source>
        <dbReference type="PROSITE-ProRule" id="PRU00059"/>
    </source>
</evidence>
<dbReference type="Proteomes" id="UP000230750">
    <property type="component" value="Unassembled WGS sequence"/>
</dbReference>
<evidence type="ECO:0000313" key="9">
    <source>
        <dbReference type="Proteomes" id="UP000230750"/>
    </source>
</evidence>
<dbReference type="AlphaFoldDB" id="A0A2G8LIK6"/>
<dbReference type="PROSITE" id="PS51120">
    <property type="entry name" value="LDLRB"/>
    <property type="match status" value="2"/>
</dbReference>
<dbReference type="Pfam" id="PF02494">
    <property type="entry name" value="HYR"/>
    <property type="match status" value="1"/>
</dbReference>
<dbReference type="PROSITE" id="PS01180">
    <property type="entry name" value="CUB"/>
    <property type="match status" value="2"/>
</dbReference>
<dbReference type="SUPFAM" id="SSF49854">
    <property type="entry name" value="Spermadhesin, CUB domain"/>
    <property type="match status" value="2"/>
</dbReference>
<evidence type="ECO:0000259" key="7">
    <source>
        <dbReference type="PROSITE" id="PS50825"/>
    </source>
</evidence>
<comment type="caution">
    <text evidence="8">The sequence shown here is derived from an EMBL/GenBank/DDBJ whole genome shotgun (WGS) entry which is preliminary data.</text>
</comment>
<dbReference type="Pfam" id="PF00431">
    <property type="entry name" value="CUB"/>
    <property type="match status" value="2"/>
</dbReference>
<feature type="domain" description="CUB" evidence="6">
    <location>
        <begin position="542"/>
        <end position="660"/>
    </location>
</feature>